<feature type="compositionally biased region" description="Basic and acidic residues" evidence="16">
    <location>
        <begin position="615"/>
        <end position="625"/>
    </location>
</feature>
<keyword evidence="4" id="KW-0540">Nuclease</keyword>
<dbReference type="PANTHER" id="PTHR37984:SF5">
    <property type="entry name" value="PROTEIN NYNRIN-LIKE"/>
    <property type="match status" value="1"/>
</dbReference>
<dbReference type="Pfam" id="PF00078">
    <property type="entry name" value="RVT_1"/>
    <property type="match status" value="1"/>
</dbReference>
<dbReference type="GO" id="GO:0003964">
    <property type="term" value="F:RNA-directed DNA polymerase activity"/>
    <property type="evidence" value="ECO:0007669"/>
    <property type="project" value="UniProtKB-KW"/>
</dbReference>
<dbReference type="CDD" id="cd00303">
    <property type="entry name" value="retropepsin_like"/>
    <property type="match status" value="1"/>
</dbReference>
<dbReference type="SUPFAM" id="SSF56672">
    <property type="entry name" value="DNA/RNA polymerases"/>
    <property type="match status" value="1"/>
</dbReference>
<keyword evidence="2" id="KW-0808">Transferase</keyword>
<evidence type="ECO:0000256" key="1">
    <source>
        <dbReference type="ARBA" id="ARBA00022670"/>
    </source>
</evidence>
<evidence type="ECO:0008006" key="21">
    <source>
        <dbReference type="Google" id="ProtNLM"/>
    </source>
</evidence>
<dbReference type="InterPro" id="IPR016197">
    <property type="entry name" value="Chromo-like_dom_sf"/>
</dbReference>
<dbReference type="Gene3D" id="3.10.10.10">
    <property type="entry name" value="HIV Type 1 Reverse Transcriptase, subunit A, domain 1"/>
    <property type="match status" value="1"/>
</dbReference>
<evidence type="ECO:0000256" key="2">
    <source>
        <dbReference type="ARBA" id="ARBA00022679"/>
    </source>
</evidence>
<feature type="domain" description="Reverse transcriptase" evidence="17">
    <location>
        <begin position="970"/>
        <end position="1149"/>
    </location>
</feature>
<evidence type="ECO:0000256" key="14">
    <source>
        <dbReference type="ARBA" id="ARBA00023172"/>
    </source>
</evidence>
<keyword evidence="15" id="KW-0511">Multifunctional enzyme</keyword>
<keyword evidence="20" id="KW-1185">Reference proteome</keyword>
<dbReference type="Gene3D" id="3.30.70.270">
    <property type="match status" value="2"/>
</dbReference>
<feature type="region of interest" description="Disordered" evidence="16">
    <location>
        <begin position="582"/>
        <end position="644"/>
    </location>
</feature>
<dbReference type="SUPFAM" id="SSF50630">
    <property type="entry name" value="Acid proteases"/>
    <property type="match status" value="1"/>
</dbReference>
<evidence type="ECO:0000256" key="9">
    <source>
        <dbReference type="ARBA" id="ARBA00022842"/>
    </source>
</evidence>
<dbReference type="InterPro" id="IPR041577">
    <property type="entry name" value="RT_RNaseH_2"/>
</dbReference>
<keyword evidence="5" id="KW-0479">Metal-binding</keyword>
<keyword evidence="9" id="KW-0460">Magnesium</keyword>
<dbReference type="EMBL" id="JARYMX010000001">
    <property type="protein sequence ID" value="KAJ9566300.1"/>
    <property type="molecule type" value="Genomic_DNA"/>
</dbReference>
<evidence type="ECO:0000256" key="6">
    <source>
        <dbReference type="ARBA" id="ARBA00022750"/>
    </source>
</evidence>
<dbReference type="GO" id="GO:0015074">
    <property type="term" value="P:DNA integration"/>
    <property type="evidence" value="ECO:0007669"/>
    <property type="project" value="UniProtKB-KW"/>
</dbReference>
<dbReference type="FunFam" id="3.30.70.270:FF:000020">
    <property type="entry name" value="Transposon Tf2-6 polyprotein-like Protein"/>
    <property type="match status" value="1"/>
</dbReference>
<proteinExistence type="predicted"/>
<dbReference type="InterPro" id="IPR043502">
    <property type="entry name" value="DNA/RNA_pol_sf"/>
</dbReference>
<dbReference type="PROSITE" id="PS50994">
    <property type="entry name" value="INTEGRASE"/>
    <property type="match status" value="1"/>
</dbReference>
<evidence type="ECO:0000256" key="8">
    <source>
        <dbReference type="ARBA" id="ARBA00022801"/>
    </source>
</evidence>
<dbReference type="PANTHER" id="PTHR37984">
    <property type="entry name" value="PROTEIN CBG26694"/>
    <property type="match status" value="1"/>
</dbReference>
<comment type="caution">
    <text evidence="19">The sequence shown here is derived from an EMBL/GenBank/DDBJ whole genome shotgun (WGS) entry which is preliminary data.</text>
</comment>
<dbReference type="Pfam" id="PF08284">
    <property type="entry name" value="RVP_2"/>
    <property type="match status" value="1"/>
</dbReference>
<evidence type="ECO:0000256" key="7">
    <source>
        <dbReference type="ARBA" id="ARBA00022759"/>
    </source>
</evidence>
<name>A0AA38WT37_9ASTR</name>
<dbReference type="InterPro" id="IPR041588">
    <property type="entry name" value="Integrase_H2C2"/>
</dbReference>
<feature type="compositionally biased region" description="Polar residues" evidence="16">
    <location>
        <begin position="262"/>
        <end position="271"/>
    </location>
</feature>
<evidence type="ECO:0000256" key="15">
    <source>
        <dbReference type="ARBA" id="ARBA00023268"/>
    </source>
</evidence>
<protein>
    <recommendedName>
        <fullName evidence="21">Ty3/gypsy retrotransposon protein</fullName>
    </recommendedName>
</protein>
<dbReference type="InterPro" id="IPR000477">
    <property type="entry name" value="RT_dom"/>
</dbReference>
<dbReference type="GO" id="GO:0006310">
    <property type="term" value="P:DNA recombination"/>
    <property type="evidence" value="ECO:0007669"/>
    <property type="project" value="UniProtKB-KW"/>
</dbReference>
<feature type="compositionally biased region" description="Polar residues" evidence="16">
    <location>
        <begin position="590"/>
        <end position="599"/>
    </location>
</feature>
<dbReference type="Gene3D" id="2.40.70.10">
    <property type="entry name" value="Acid Proteases"/>
    <property type="match status" value="1"/>
</dbReference>
<dbReference type="SUPFAM" id="SSF54160">
    <property type="entry name" value="Chromo domain-like"/>
    <property type="match status" value="1"/>
</dbReference>
<dbReference type="Pfam" id="PF17921">
    <property type="entry name" value="Integrase_H2C2"/>
    <property type="match status" value="1"/>
</dbReference>
<dbReference type="InterPro" id="IPR021109">
    <property type="entry name" value="Peptidase_aspartic_dom_sf"/>
</dbReference>
<keyword evidence="8" id="KW-0378">Hydrolase</keyword>
<evidence type="ECO:0000313" key="19">
    <source>
        <dbReference type="EMBL" id="KAJ9566300.1"/>
    </source>
</evidence>
<dbReference type="InterPro" id="IPR001584">
    <property type="entry name" value="Integrase_cat-core"/>
</dbReference>
<dbReference type="GO" id="GO:0046872">
    <property type="term" value="F:metal ion binding"/>
    <property type="evidence" value="ECO:0007669"/>
    <property type="project" value="UniProtKB-KW"/>
</dbReference>
<evidence type="ECO:0000313" key="20">
    <source>
        <dbReference type="Proteomes" id="UP001172457"/>
    </source>
</evidence>
<evidence type="ECO:0000256" key="3">
    <source>
        <dbReference type="ARBA" id="ARBA00022695"/>
    </source>
</evidence>
<keyword evidence="10" id="KW-0229">DNA integration</keyword>
<evidence type="ECO:0000259" key="17">
    <source>
        <dbReference type="PROSITE" id="PS50878"/>
    </source>
</evidence>
<dbReference type="InterPro" id="IPR012337">
    <property type="entry name" value="RNaseH-like_sf"/>
</dbReference>
<feature type="region of interest" description="Disordered" evidence="16">
    <location>
        <begin position="189"/>
        <end position="278"/>
    </location>
</feature>
<evidence type="ECO:0000259" key="18">
    <source>
        <dbReference type="PROSITE" id="PS50994"/>
    </source>
</evidence>
<dbReference type="PROSITE" id="PS50878">
    <property type="entry name" value="RT_POL"/>
    <property type="match status" value="1"/>
</dbReference>
<dbReference type="SUPFAM" id="SSF53098">
    <property type="entry name" value="Ribonuclease H-like"/>
    <property type="match status" value="1"/>
</dbReference>
<reference evidence="19" key="1">
    <citation type="submission" date="2023-03" db="EMBL/GenBank/DDBJ databases">
        <title>Chromosome-scale reference genome and RAD-based genetic map of yellow starthistle (Centaurea solstitialis) reveal putative structural variation and QTLs associated with invader traits.</title>
        <authorList>
            <person name="Reatini B."/>
            <person name="Cang F.A."/>
            <person name="Jiang Q."/>
            <person name="Mckibben M.T.W."/>
            <person name="Barker M.S."/>
            <person name="Rieseberg L.H."/>
            <person name="Dlugosch K.M."/>
        </authorList>
    </citation>
    <scope>NUCLEOTIDE SEQUENCE</scope>
    <source>
        <strain evidence="19">CAN-66</strain>
        <tissue evidence="19">Leaf</tissue>
    </source>
</reference>
<feature type="domain" description="Integrase catalytic" evidence="18">
    <location>
        <begin position="1441"/>
        <end position="1603"/>
    </location>
</feature>
<accession>A0AA38WT37</accession>
<keyword evidence="1" id="KW-0645">Protease</keyword>
<dbReference type="Pfam" id="PF17919">
    <property type="entry name" value="RT_RNaseH_2"/>
    <property type="match status" value="1"/>
</dbReference>
<dbReference type="InterPro" id="IPR050951">
    <property type="entry name" value="Retrovirus_Pol_polyprotein"/>
</dbReference>
<organism evidence="19 20">
    <name type="scientific">Centaurea solstitialis</name>
    <name type="common">yellow star-thistle</name>
    <dbReference type="NCBI Taxonomy" id="347529"/>
    <lineage>
        <taxon>Eukaryota</taxon>
        <taxon>Viridiplantae</taxon>
        <taxon>Streptophyta</taxon>
        <taxon>Embryophyta</taxon>
        <taxon>Tracheophyta</taxon>
        <taxon>Spermatophyta</taxon>
        <taxon>Magnoliopsida</taxon>
        <taxon>eudicotyledons</taxon>
        <taxon>Gunneridae</taxon>
        <taxon>Pentapetalae</taxon>
        <taxon>asterids</taxon>
        <taxon>campanulids</taxon>
        <taxon>Asterales</taxon>
        <taxon>Asteraceae</taxon>
        <taxon>Carduoideae</taxon>
        <taxon>Cardueae</taxon>
        <taxon>Centaureinae</taxon>
        <taxon>Centaurea</taxon>
    </lineage>
</organism>
<feature type="region of interest" description="Disordered" evidence="16">
    <location>
        <begin position="372"/>
        <end position="391"/>
    </location>
</feature>
<dbReference type="FunFam" id="3.10.10.10:FF:000007">
    <property type="entry name" value="Retrovirus-related Pol polyprotein from transposon 17.6-like Protein"/>
    <property type="match status" value="1"/>
</dbReference>
<keyword evidence="12" id="KW-0239">DNA-directed DNA polymerase</keyword>
<feature type="compositionally biased region" description="Polar residues" evidence="16">
    <location>
        <begin position="202"/>
        <end position="215"/>
    </location>
</feature>
<gene>
    <name evidence="19" type="ORF">OSB04_002266</name>
</gene>
<dbReference type="GO" id="GO:0006508">
    <property type="term" value="P:proteolysis"/>
    <property type="evidence" value="ECO:0007669"/>
    <property type="project" value="UniProtKB-KW"/>
</dbReference>
<sequence>MVGTSTTPLPSDKPYGITNIKAYILFTLDLEHMDYDAWRDVFETHCVAFGVIDHLSPLDDKAEATDKKEWDRLDALNQSAYDLWVALETLFRDNKDARAMQLDQELRDIYLKAMPRSMPTALESNLADLLENIEAPVPAKNLVSYTINGLNPRFDHIASILRHRTPFPTFLETRSILALEEQTMNQLQNRSVPGTHLDHSSSHTVLSIDHSSANENSRDFHGNNNYRGGRNRGRSNRGGRNNNRRDPSNTGWYMDSAPPRTYTPTKSTDPNHQSEDHLKTLRSYSRTISEVEELHYRLSWIGGMKVEEQGLCLQPVYNIEFYDCHPSLTKRTTPEELQADVADIKTAIKAWENDRVDEEEFRNIVMSWVKQQGKQPIPDPGGPSGTSSTSPINLTPLLGSSLMHQGGPIPTLGVPPTTGFTIPTLGSFVPFGSQSGSPPGLPWAAKKVKLPEFHGFDPQGWITKAELYFDIHGIPLHLRMRLTHASAVLAIQNPYEQLATMKQVTSIHDYIDDFEYLLSLVPRLPESQALGYFVAGLRDEVKPWVRLHRPQSRLDAMYLAKDIEEMLRPSSGNTSLSRFRYQPGGGWPNAPTSLDTRPTSLGRYESKGSGVSSSLDKHTPHKPDQGRLLAPRIPGTVSFDNTLSGTRNRGVRTLSRNEWEERRKKGLCFRCGQQFGPSHKCPEGKLRILLLGEDETGDEDGEIQVLESNVDIEPTDSAEIPTGYCSALEFVAASANSSSGGSTLKIEGAIVGIPVIILVDSGATHNFVSRKLVTALELRATFFSGINIQLGDSYKVFVNQRCPNLNVTVGSCEFKLSTLVFDMGHLDMVLGIEWLKTLGDVVHNWDQSSMRFLYQGRVVYLQGITTSQPAPTSLHTWLSSLLTSPILLTMDHVRSKTWAKTVLPIYQQSALQSLFDKFSGVFRDPTGLPPERTHDHRISLVESHAPISVRPYRYPHIQKAEIEKQVQDLLKLGMIRPSKSAFSSPVILVRKKDNSWRMCVDYRALNKATIPDKYPIPVVDELIDELKGAQYFSKLDLKSGYNQIRMTPDSIDKTAFRTHDGHYEYLVMPFGLTNAPATFQAVMNDVFRPLLRKYVVVFFDDILVYSPSWSKHIADLNTVLQILLDNQFVVNQKKCSFGQQSIEYLGHIISGRGVAMDPKKIEAVLAWSVPKNIKGLRGFLGLKGYYHKFVQNYGSIAKPLTDLTKKDSFHWNSLAQDAFEALKNALVTAPVLAFPDFNLPFVVECDASGKGIGAMLMQQQQPIAYFSKALSDRNLAKSAYEREIMALFDICYKSGRENRAADALSRRAEEGEFHSLMSFPIWLQGAQLIEEAKSDTDIQKIIGEWQQDQTRHPGYSVRDGVLFYKDRLVIPRSSKFIPLLLEEFHKSASGGHSGYYRTYRRLASNLNWPGMLAAVQQFVKACDRCQRCKSSSTTPGGLLQPLDIPEVIWEHLSMDFILGLPKSRGYDAILVVVDRLSKYSHFILLKHPFTAKSIAEIFVREVIRHHGIPKSIVSDRDPLFLSHFWQEIFRLQGTQLRMSSAYHPESDGQTEVINRCLETYLRCFAIDQPRSWSLWIPWAEFWYNSTFHGSTGTSPFEAVYGRKPPTVFQFIPSEVQVEAVGRELRDRDEALKQLKAHLVRAQSLMKAQADKRRRDVQFQVGEWVYVKLKPYRQISVAPRIHQKLAARFFGPFKIVERVGLVAYKLELPASSKVHPVFHVSLLKKAMVSTTVEQNLPPELEITSVDRLFPIAILAERTTENDSVLQWLIQWKDRSIEEATWEDALVIKSQFPDASLEDKTLVKGQSNDAEPTIMGQKIVRPTIFNVYSRRPKRVERESG</sequence>
<evidence type="ECO:0000256" key="10">
    <source>
        <dbReference type="ARBA" id="ARBA00022908"/>
    </source>
</evidence>
<dbReference type="Proteomes" id="UP001172457">
    <property type="component" value="Chromosome 1"/>
</dbReference>
<evidence type="ECO:0000256" key="5">
    <source>
        <dbReference type="ARBA" id="ARBA00022723"/>
    </source>
</evidence>
<evidence type="ECO:0000256" key="13">
    <source>
        <dbReference type="ARBA" id="ARBA00023125"/>
    </source>
</evidence>
<dbReference type="InterPro" id="IPR056924">
    <property type="entry name" value="SH3_Tf2-1"/>
</dbReference>
<dbReference type="GO" id="GO:0003887">
    <property type="term" value="F:DNA-directed DNA polymerase activity"/>
    <property type="evidence" value="ECO:0007669"/>
    <property type="project" value="UniProtKB-KW"/>
</dbReference>
<evidence type="ECO:0000256" key="16">
    <source>
        <dbReference type="SAM" id="MobiDB-lite"/>
    </source>
</evidence>
<evidence type="ECO:0000256" key="4">
    <source>
        <dbReference type="ARBA" id="ARBA00022722"/>
    </source>
</evidence>
<evidence type="ECO:0000256" key="11">
    <source>
        <dbReference type="ARBA" id="ARBA00022918"/>
    </source>
</evidence>
<dbReference type="GO" id="GO:0003677">
    <property type="term" value="F:DNA binding"/>
    <property type="evidence" value="ECO:0007669"/>
    <property type="project" value="UniProtKB-KW"/>
</dbReference>
<dbReference type="GO" id="GO:0004519">
    <property type="term" value="F:endonuclease activity"/>
    <property type="evidence" value="ECO:0007669"/>
    <property type="project" value="UniProtKB-KW"/>
</dbReference>
<dbReference type="GO" id="GO:0004190">
    <property type="term" value="F:aspartic-type endopeptidase activity"/>
    <property type="evidence" value="ECO:0007669"/>
    <property type="project" value="UniProtKB-KW"/>
</dbReference>
<dbReference type="Pfam" id="PF24626">
    <property type="entry name" value="SH3_Tf2-1"/>
    <property type="match status" value="1"/>
</dbReference>
<dbReference type="InterPro" id="IPR036397">
    <property type="entry name" value="RNaseH_sf"/>
</dbReference>
<keyword evidence="14" id="KW-0233">DNA recombination</keyword>
<keyword evidence="11" id="KW-0695">RNA-directed DNA polymerase</keyword>
<dbReference type="InterPro" id="IPR043128">
    <property type="entry name" value="Rev_trsase/Diguanyl_cyclase"/>
</dbReference>
<dbReference type="CDD" id="cd01647">
    <property type="entry name" value="RT_LTR"/>
    <property type="match status" value="1"/>
</dbReference>
<dbReference type="Gene3D" id="1.10.340.70">
    <property type="match status" value="1"/>
</dbReference>
<keyword evidence="3" id="KW-0548">Nucleotidyltransferase</keyword>
<keyword evidence="13" id="KW-0238">DNA-binding</keyword>
<keyword evidence="7" id="KW-0255">Endonuclease</keyword>
<evidence type="ECO:0000256" key="12">
    <source>
        <dbReference type="ARBA" id="ARBA00022932"/>
    </source>
</evidence>
<dbReference type="Gene3D" id="3.30.420.10">
    <property type="entry name" value="Ribonuclease H-like superfamily/Ribonuclease H"/>
    <property type="match status" value="1"/>
</dbReference>
<keyword evidence="6" id="KW-0064">Aspartyl protease</keyword>